<dbReference type="AlphaFoldDB" id="A0A1H6KAV8"/>
<sequence length="403" mass="44652">MWLDRVSPHADRVGKDEVGNAWAEFESPKEDAPTLVIVSHIDEVGLEVKETTPRGFVKVKLLGHPDPDAVASVPYVFHGSKGPVPAFAGCRPRWWEGMKPDAVVPVDRQLELIETEMNASGDCYRMSWMERLQMRQRYAKAILEPDERNKGRDHFAKWVNVEFDVGANNAAQVEQMGIVPGTLCVPATQAEIIAESRLVAHGLDNRLHVFLLSELAPYLAAHKNDLQYNVVLLSAVREEMGLLGSFAYFLKNPPEQVIALDCTVDSMQYPDEQFEGLPISMGKGPVLQAYPGRIAGNARYRFDRKMNRSLENLANVKGIPMQKDTFKMVGLSDFLSAMMMGGRATMIGCPVRYMHSPREMADLRDVDALLKLMQAFVTTPPEGVSASASPKEVPVGVAETVAE</sequence>
<reference evidence="11" key="1">
    <citation type="submission" date="2016-09" db="EMBL/GenBank/DDBJ databases">
        <authorList>
            <person name="Koehorst J."/>
        </authorList>
    </citation>
    <scope>NUCLEOTIDE SEQUENCE [LARGE SCALE GENOMIC DNA]</scope>
</reference>
<dbReference type="EMBL" id="LT629973">
    <property type="protein sequence ID" value="SEH72215.1"/>
    <property type="molecule type" value="Genomic_DNA"/>
</dbReference>
<dbReference type="SUPFAM" id="SSF53187">
    <property type="entry name" value="Zn-dependent exopeptidases"/>
    <property type="match status" value="1"/>
</dbReference>
<dbReference type="KEGG" id="agl:PYTT_0232"/>
<evidence type="ECO:0000256" key="1">
    <source>
        <dbReference type="ARBA" id="ARBA00006272"/>
    </source>
</evidence>
<dbReference type="GO" id="GO:0006508">
    <property type="term" value="P:proteolysis"/>
    <property type="evidence" value="ECO:0007669"/>
    <property type="project" value="UniProtKB-KW"/>
</dbReference>
<evidence type="ECO:0000256" key="8">
    <source>
        <dbReference type="PIRSR" id="PIRSR001123-2"/>
    </source>
</evidence>
<dbReference type="InterPro" id="IPR051464">
    <property type="entry name" value="Peptidase_M42_aminopept"/>
</dbReference>
<evidence type="ECO:0000256" key="4">
    <source>
        <dbReference type="ARBA" id="ARBA00022723"/>
    </source>
</evidence>
<comment type="cofactor">
    <cofactor evidence="8">
        <name>a divalent metal cation</name>
        <dbReference type="ChEBI" id="CHEBI:60240"/>
    </cofactor>
    <text evidence="8">Binds 2 divalent metal cations per subunit.</text>
</comment>
<dbReference type="STRING" id="1679444.PYTT_0232"/>
<feature type="binding site" evidence="8">
    <location>
        <position position="204"/>
    </location>
    <ligand>
        <name>Zn(2+)</name>
        <dbReference type="ChEBI" id="CHEBI:29105"/>
        <label>1</label>
    </ligand>
</feature>
<dbReference type="InterPro" id="IPR023367">
    <property type="entry name" value="Peptidase_M42_dom2"/>
</dbReference>
<comment type="similarity">
    <text evidence="1 6">Belongs to the peptidase M42 family.</text>
</comment>
<dbReference type="PANTHER" id="PTHR32481">
    <property type="entry name" value="AMINOPEPTIDASE"/>
    <property type="match status" value="1"/>
</dbReference>
<gene>
    <name evidence="10" type="ORF">PYTT_0232</name>
</gene>
<evidence type="ECO:0000313" key="10">
    <source>
        <dbReference type="EMBL" id="SEH72215.1"/>
    </source>
</evidence>
<keyword evidence="2 10" id="KW-0031">Aminopeptidase</keyword>
<feature type="region of interest" description="Disordered" evidence="9">
    <location>
        <begin position="381"/>
        <end position="403"/>
    </location>
</feature>
<dbReference type="GO" id="GO:0046872">
    <property type="term" value="F:metal ion binding"/>
    <property type="evidence" value="ECO:0007669"/>
    <property type="project" value="UniProtKB-UniRule"/>
</dbReference>
<dbReference type="SUPFAM" id="SSF101821">
    <property type="entry name" value="Aminopeptidase/glucanase lid domain"/>
    <property type="match status" value="1"/>
</dbReference>
<feature type="binding site" evidence="8">
    <location>
        <position position="239"/>
    </location>
    <ligand>
        <name>Zn(2+)</name>
        <dbReference type="ChEBI" id="CHEBI:29105"/>
        <label>2</label>
    </ligand>
</feature>
<organism evidence="10 11">
    <name type="scientific">Akkermansia glycaniphila</name>
    <dbReference type="NCBI Taxonomy" id="1679444"/>
    <lineage>
        <taxon>Bacteria</taxon>
        <taxon>Pseudomonadati</taxon>
        <taxon>Verrucomicrobiota</taxon>
        <taxon>Verrucomicrobiia</taxon>
        <taxon>Verrucomicrobiales</taxon>
        <taxon>Akkermansiaceae</taxon>
        <taxon>Akkermansia</taxon>
    </lineage>
</organism>
<keyword evidence="5" id="KW-0378">Hydrolase</keyword>
<dbReference type="Gene3D" id="2.40.30.40">
    <property type="entry name" value="Peptidase M42, domain 2"/>
    <property type="match status" value="1"/>
</dbReference>
<evidence type="ECO:0000256" key="9">
    <source>
        <dbReference type="SAM" id="MobiDB-lite"/>
    </source>
</evidence>
<keyword evidence="11" id="KW-1185">Reference proteome</keyword>
<proteinExistence type="inferred from homology"/>
<dbReference type="Gene3D" id="3.40.630.10">
    <property type="entry name" value="Zn peptidases"/>
    <property type="match status" value="1"/>
</dbReference>
<evidence type="ECO:0000256" key="6">
    <source>
        <dbReference type="PIRNR" id="PIRNR001123"/>
    </source>
</evidence>
<dbReference type="Pfam" id="PF05343">
    <property type="entry name" value="Peptidase_M42"/>
    <property type="match status" value="2"/>
</dbReference>
<accession>A0A1H6KAV8</accession>
<evidence type="ECO:0000256" key="3">
    <source>
        <dbReference type="ARBA" id="ARBA00022670"/>
    </source>
</evidence>
<feature type="binding site" evidence="8">
    <location>
        <position position="355"/>
    </location>
    <ligand>
        <name>Zn(2+)</name>
        <dbReference type="ChEBI" id="CHEBI:29105"/>
        <label>2</label>
    </ligand>
</feature>
<dbReference type="PANTHER" id="PTHR32481:SF0">
    <property type="entry name" value="AMINOPEPTIDASE YPDE-RELATED"/>
    <property type="match status" value="1"/>
</dbReference>
<feature type="binding site" evidence="8">
    <location>
        <position position="261"/>
    </location>
    <ligand>
        <name>Zn(2+)</name>
        <dbReference type="ChEBI" id="CHEBI:29105"/>
        <label>1</label>
    </ligand>
</feature>
<name>A0A1H6KAV8_9BACT</name>
<evidence type="ECO:0000256" key="2">
    <source>
        <dbReference type="ARBA" id="ARBA00022438"/>
    </source>
</evidence>
<dbReference type="Proteomes" id="UP000176204">
    <property type="component" value="Chromosome I"/>
</dbReference>
<keyword evidence="4 8" id="KW-0479">Metal-binding</keyword>
<keyword evidence="3" id="KW-0645">Protease</keyword>
<evidence type="ECO:0000313" key="11">
    <source>
        <dbReference type="Proteomes" id="UP000176204"/>
    </source>
</evidence>
<evidence type="ECO:0000256" key="7">
    <source>
        <dbReference type="PIRSR" id="PIRSR001123-1"/>
    </source>
</evidence>
<dbReference type="InterPro" id="IPR008007">
    <property type="entry name" value="Peptidase_M42"/>
</dbReference>
<protein>
    <submittedName>
        <fullName evidence="10">M42 glutamyl aminopeptidase</fullName>
    </submittedName>
</protein>
<dbReference type="GO" id="GO:0004177">
    <property type="term" value="F:aminopeptidase activity"/>
    <property type="evidence" value="ECO:0007669"/>
    <property type="project" value="UniProtKB-UniRule"/>
</dbReference>
<evidence type="ECO:0000256" key="5">
    <source>
        <dbReference type="ARBA" id="ARBA00022801"/>
    </source>
</evidence>
<feature type="binding site" evidence="8">
    <location>
        <position position="204"/>
    </location>
    <ligand>
        <name>Zn(2+)</name>
        <dbReference type="ChEBI" id="CHEBI:29105"/>
        <label>2</label>
    </ligand>
</feature>
<dbReference type="PIRSF" id="PIRSF001123">
    <property type="entry name" value="PepA_GA"/>
    <property type="match status" value="1"/>
</dbReference>
<feature type="active site" description="Proton acceptor" evidence="7">
    <location>
        <position position="238"/>
    </location>
</feature>